<dbReference type="AlphaFoldDB" id="A0A9P7K586"/>
<comment type="caution">
    <text evidence="1">The sequence shown here is derived from an EMBL/GenBank/DDBJ whole genome shotgun (WGS) entry which is preliminary data.</text>
</comment>
<organism evidence="1 2">
    <name type="scientific">Sphagnurus paluster</name>
    <dbReference type="NCBI Taxonomy" id="117069"/>
    <lineage>
        <taxon>Eukaryota</taxon>
        <taxon>Fungi</taxon>
        <taxon>Dikarya</taxon>
        <taxon>Basidiomycota</taxon>
        <taxon>Agaricomycotina</taxon>
        <taxon>Agaricomycetes</taxon>
        <taxon>Agaricomycetidae</taxon>
        <taxon>Agaricales</taxon>
        <taxon>Tricholomatineae</taxon>
        <taxon>Lyophyllaceae</taxon>
        <taxon>Sphagnurus</taxon>
    </lineage>
</organism>
<evidence type="ECO:0000313" key="2">
    <source>
        <dbReference type="Proteomes" id="UP000717328"/>
    </source>
</evidence>
<keyword evidence="2" id="KW-1185">Reference proteome</keyword>
<evidence type="ECO:0000313" key="1">
    <source>
        <dbReference type="EMBL" id="KAG5636675.1"/>
    </source>
</evidence>
<proteinExistence type="predicted"/>
<name>A0A9P7K586_9AGAR</name>
<dbReference type="Proteomes" id="UP000717328">
    <property type="component" value="Unassembled WGS sequence"/>
</dbReference>
<dbReference type="EMBL" id="JABCKI010005905">
    <property type="protein sequence ID" value="KAG5636675.1"/>
    <property type="molecule type" value="Genomic_DNA"/>
</dbReference>
<accession>A0A9P7K586</accession>
<sequence length="144" mass="17110">MAILQYAAKYNHTDLVDEAAPLTIEYEFLEVKNQFEKGSRIPYIWLEYREQWASIIKWIYTVNPPISTQHKGGLSECNLWKPFYWKVLEDLKMCPSRVKRARQFIEMDITRKLEDCSHCIRRAQKWIIAAEAKIEAIQPLSNFL</sequence>
<reference evidence="1" key="2">
    <citation type="submission" date="2021-10" db="EMBL/GenBank/DDBJ databases">
        <title>Phylogenomics reveals ancestral predisposition of the termite-cultivated fungus Termitomyces towards a domesticated lifestyle.</title>
        <authorList>
            <person name="Auxier B."/>
            <person name="Grum-Grzhimaylo A."/>
            <person name="Cardenas M.E."/>
            <person name="Lodge J.D."/>
            <person name="Laessoe T."/>
            <person name="Pedersen O."/>
            <person name="Smith M.E."/>
            <person name="Kuyper T.W."/>
            <person name="Franco-Molano E.A."/>
            <person name="Baroni T.J."/>
            <person name="Aanen D.K."/>
        </authorList>
    </citation>
    <scope>NUCLEOTIDE SEQUENCE</scope>
    <source>
        <strain evidence="1">D49</strain>
    </source>
</reference>
<reference evidence="1" key="1">
    <citation type="submission" date="2021-02" db="EMBL/GenBank/DDBJ databases">
        <authorList>
            <person name="Nieuwenhuis M."/>
            <person name="Van De Peppel L.J.J."/>
        </authorList>
    </citation>
    <scope>NUCLEOTIDE SEQUENCE</scope>
    <source>
        <strain evidence="1">D49</strain>
    </source>
</reference>
<protein>
    <submittedName>
        <fullName evidence="1">Uncharacterized protein</fullName>
    </submittedName>
</protein>
<gene>
    <name evidence="1" type="ORF">H0H81_007237</name>
</gene>
<dbReference type="OrthoDB" id="3057577at2759"/>